<dbReference type="GO" id="GO:0010506">
    <property type="term" value="P:regulation of autophagy"/>
    <property type="evidence" value="ECO:0007669"/>
    <property type="project" value="InterPro"/>
</dbReference>
<keyword evidence="1" id="KW-0808">Transferase</keyword>
<dbReference type="InterPro" id="IPR000719">
    <property type="entry name" value="Prot_kinase_dom"/>
</dbReference>
<dbReference type="AlphaFoldDB" id="A0A7R9B115"/>
<keyword evidence="4" id="KW-0067">ATP-binding</keyword>
<evidence type="ECO:0000259" key="5">
    <source>
        <dbReference type="PROSITE" id="PS50011"/>
    </source>
</evidence>
<evidence type="ECO:0000256" key="1">
    <source>
        <dbReference type="ARBA" id="ARBA00022679"/>
    </source>
</evidence>
<dbReference type="Gene3D" id="1.10.510.10">
    <property type="entry name" value="Transferase(Phosphotransferase) domain 1"/>
    <property type="match status" value="1"/>
</dbReference>
<evidence type="ECO:0000256" key="4">
    <source>
        <dbReference type="ARBA" id="ARBA00022840"/>
    </source>
</evidence>
<evidence type="ECO:0000256" key="2">
    <source>
        <dbReference type="ARBA" id="ARBA00022741"/>
    </source>
</evidence>
<keyword evidence="2" id="KW-0547">Nucleotide-binding</keyword>
<dbReference type="GO" id="GO:0005776">
    <property type="term" value="C:autophagosome"/>
    <property type="evidence" value="ECO:0007669"/>
    <property type="project" value="TreeGrafter"/>
</dbReference>
<gene>
    <name evidence="6" type="ORF">TSIB3V08_LOCUS8331</name>
</gene>
<name>A0A7R9B115_TIMSH</name>
<keyword evidence="3" id="KW-0418">Kinase</keyword>
<dbReference type="SUPFAM" id="SSF56112">
    <property type="entry name" value="Protein kinase-like (PK-like)"/>
    <property type="match status" value="1"/>
</dbReference>
<feature type="domain" description="Protein kinase" evidence="5">
    <location>
        <begin position="1"/>
        <end position="125"/>
    </location>
</feature>
<dbReference type="PANTHER" id="PTHR24348:SF22">
    <property type="entry name" value="NON-SPECIFIC SERINE_THREONINE PROTEIN KINASE"/>
    <property type="match status" value="1"/>
</dbReference>
<dbReference type="SMART" id="SM00220">
    <property type="entry name" value="S_TKc"/>
    <property type="match status" value="1"/>
</dbReference>
<accession>A0A7R9B115</accession>
<dbReference type="PANTHER" id="PTHR24348">
    <property type="entry name" value="SERINE/THREONINE-PROTEIN KINASE UNC-51-RELATED"/>
    <property type="match status" value="1"/>
</dbReference>
<evidence type="ECO:0000313" key="6">
    <source>
        <dbReference type="EMBL" id="CAD7264274.1"/>
    </source>
</evidence>
<dbReference type="GO" id="GO:0000045">
    <property type="term" value="P:autophagosome assembly"/>
    <property type="evidence" value="ECO:0007669"/>
    <property type="project" value="TreeGrafter"/>
</dbReference>
<dbReference type="GO" id="GO:0005524">
    <property type="term" value="F:ATP binding"/>
    <property type="evidence" value="ECO:0007669"/>
    <property type="project" value="UniProtKB-KW"/>
</dbReference>
<dbReference type="GO" id="GO:0004674">
    <property type="term" value="F:protein serine/threonine kinase activity"/>
    <property type="evidence" value="ECO:0007669"/>
    <property type="project" value="InterPro"/>
</dbReference>
<dbReference type="GO" id="GO:0016020">
    <property type="term" value="C:membrane"/>
    <property type="evidence" value="ECO:0007669"/>
    <property type="project" value="TreeGrafter"/>
</dbReference>
<sequence>MNHANEMVLLQPANILLTDAEISDATVKLADFGVSKIELLEPGSRTFVGTKNYMAPEILMNPGASYSNKVDIWSLGVLLHECLTGDRPNNIGENNRVVPDFTARMLSLDPEERMDIQEMLAQPWFERDAGELCVQRTSRDDAEVLRPPENLRDLFAPDIPR</sequence>
<dbReference type="Pfam" id="PF00069">
    <property type="entry name" value="Pkinase"/>
    <property type="match status" value="1"/>
</dbReference>
<dbReference type="InterPro" id="IPR011009">
    <property type="entry name" value="Kinase-like_dom_sf"/>
</dbReference>
<dbReference type="EMBL" id="OC004259">
    <property type="protein sequence ID" value="CAD7264274.1"/>
    <property type="molecule type" value="Genomic_DNA"/>
</dbReference>
<proteinExistence type="predicted"/>
<reference evidence="6" key="1">
    <citation type="submission" date="2020-11" db="EMBL/GenBank/DDBJ databases">
        <authorList>
            <person name="Tran Van P."/>
        </authorList>
    </citation>
    <scope>NUCLEOTIDE SEQUENCE</scope>
</reference>
<protein>
    <recommendedName>
        <fullName evidence="5">Protein kinase domain-containing protein</fullName>
    </recommendedName>
</protein>
<evidence type="ECO:0000256" key="3">
    <source>
        <dbReference type="ARBA" id="ARBA00022777"/>
    </source>
</evidence>
<dbReference type="GO" id="GO:0000407">
    <property type="term" value="C:phagophore assembly site"/>
    <property type="evidence" value="ECO:0007669"/>
    <property type="project" value="TreeGrafter"/>
</dbReference>
<organism evidence="6">
    <name type="scientific">Timema shepardi</name>
    <name type="common">Walking stick</name>
    <dbReference type="NCBI Taxonomy" id="629360"/>
    <lineage>
        <taxon>Eukaryota</taxon>
        <taxon>Metazoa</taxon>
        <taxon>Ecdysozoa</taxon>
        <taxon>Arthropoda</taxon>
        <taxon>Hexapoda</taxon>
        <taxon>Insecta</taxon>
        <taxon>Pterygota</taxon>
        <taxon>Neoptera</taxon>
        <taxon>Polyneoptera</taxon>
        <taxon>Phasmatodea</taxon>
        <taxon>Timematodea</taxon>
        <taxon>Timematoidea</taxon>
        <taxon>Timematidae</taxon>
        <taxon>Timema</taxon>
    </lineage>
</organism>
<dbReference type="InterPro" id="IPR045269">
    <property type="entry name" value="Atg1-like"/>
</dbReference>
<dbReference type="PROSITE" id="PS50011">
    <property type="entry name" value="PROTEIN_KINASE_DOM"/>
    <property type="match status" value="1"/>
</dbReference>
<dbReference type="GO" id="GO:0005829">
    <property type="term" value="C:cytosol"/>
    <property type="evidence" value="ECO:0007669"/>
    <property type="project" value="TreeGrafter"/>
</dbReference>